<evidence type="ECO:0000313" key="1">
    <source>
        <dbReference type="EMBL" id="KAG5769793.1"/>
    </source>
</evidence>
<evidence type="ECO:0000313" key="2">
    <source>
        <dbReference type="Proteomes" id="UP000750502"/>
    </source>
</evidence>
<sequence>MNLCSVCKESIAWTAAQSDPSLPSSKNHHITHRGWMQAIEQGCNICTLLHDALPPGLAVRFEKLAPGILKNTAWPMDEYFDAFLIWTKLTMSHEYPNVRIC</sequence>
<proteinExistence type="predicted"/>
<dbReference type="Proteomes" id="UP000750502">
    <property type="component" value="Unassembled WGS sequence"/>
</dbReference>
<dbReference type="EMBL" id="JADFTT010000069">
    <property type="protein sequence ID" value="KAG5769793.1"/>
    <property type="molecule type" value="Genomic_DNA"/>
</dbReference>
<accession>A0A9P7HZR4</accession>
<gene>
    <name evidence="1" type="ORF">H9Q72_003075</name>
</gene>
<name>A0A9P7HZR4_9HYPO</name>
<reference evidence="1" key="1">
    <citation type="journal article" date="2020" name="bioRxiv">
        <title>Historical genomics reveals the evolutionary mechanisms behind multiple outbreaks of the host-specific coffee wilt pathogen Fusarium xylarioides.</title>
        <authorList>
            <person name="Peck D."/>
            <person name="Nowell R.W."/>
            <person name="Flood J."/>
            <person name="Ryan M.J."/>
            <person name="Barraclough T.G."/>
        </authorList>
    </citation>
    <scope>NUCLEOTIDE SEQUENCE</scope>
    <source>
        <strain evidence="1">IMI 127659i</strain>
    </source>
</reference>
<dbReference type="AlphaFoldDB" id="A0A9P7HZR4"/>
<organism evidence="1 2">
    <name type="scientific">Fusarium xylarioides</name>
    <dbReference type="NCBI Taxonomy" id="221167"/>
    <lineage>
        <taxon>Eukaryota</taxon>
        <taxon>Fungi</taxon>
        <taxon>Dikarya</taxon>
        <taxon>Ascomycota</taxon>
        <taxon>Pezizomycotina</taxon>
        <taxon>Sordariomycetes</taxon>
        <taxon>Hypocreomycetidae</taxon>
        <taxon>Hypocreales</taxon>
        <taxon>Nectriaceae</taxon>
        <taxon>Fusarium</taxon>
        <taxon>Fusarium fujikuroi species complex</taxon>
    </lineage>
</organism>
<dbReference type="OrthoDB" id="5362512at2759"/>
<comment type="caution">
    <text evidence="1">The sequence shown here is derived from an EMBL/GenBank/DDBJ whole genome shotgun (WGS) entry which is preliminary data.</text>
</comment>
<keyword evidence="2" id="KW-1185">Reference proteome</keyword>
<reference evidence="1" key="2">
    <citation type="submission" date="2020-10" db="EMBL/GenBank/DDBJ databases">
        <authorList>
            <person name="Peck L.D."/>
            <person name="Nowell R.W."/>
            <person name="Flood J."/>
            <person name="Ryan M.J."/>
            <person name="Barraclough T.G."/>
        </authorList>
    </citation>
    <scope>NUCLEOTIDE SEQUENCE</scope>
    <source>
        <strain evidence="1">IMI 127659i</strain>
    </source>
</reference>
<protein>
    <submittedName>
        <fullName evidence="1">Uncharacterized protein</fullName>
    </submittedName>
</protein>